<sequence length="232" mass="25395">MELHADLSQRAVLDTNALNWNQTPMAGVERRLLDRKGGEVARATSIVRYSPGSHFERHLHGGGEEILVLEGTFSDEQGDYPAGTYLRNPAGSSHAPFSVVGCTILVKLHQMHPADQQQLVINTNKEAWLPGLVMGLDVLPLHAFGSEHLALVRWAAGTVFQTHSHPGGEEILVLAGVFNDEHGTYPAGSWLRNPPGSVHRPWSESGCTIWVKIGHLSETMAPQSPLMHESKR</sequence>
<dbReference type="OrthoDB" id="9801227at2"/>
<name>A0A2P7MR27_9CYAN</name>
<dbReference type="InterPro" id="IPR011051">
    <property type="entry name" value="RmlC_Cupin_sf"/>
</dbReference>
<proteinExistence type="predicted"/>
<dbReference type="CDD" id="cd20303">
    <property type="entry name" value="cupin_ChrR_1"/>
    <property type="match status" value="2"/>
</dbReference>
<dbReference type="Gene3D" id="2.60.120.10">
    <property type="entry name" value="Jelly Rolls"/>
    <property type="match status" value="1"/>
</dbReference>
<feature type="domain" description="ChrR-like cupin" evidence="1">
    <location>
        <begin position="9"/>
        <end position="111"/>
    </location>
</feature>
<evidence type="ECO:0000313" key="3">
    <source>
        <dbReference type="Proteomes" id="UP000243002"/>
    </source>
</evidence>
<dbReference type="SUPFAM" id="SSF51182">
    <property type="entry name" value="RmlC-like cupins"/>
    <property type="match status" value="2"/>
</dbReference>
<feature type="domain" description="ChrR-like cupin" evidence="1">
    <location>
        <begin position="117"/>
        <end position="216"/>
    </location>
</feature>
<dbReference type="RefSeq" id="WP_106633019.1">
    <property type="nucleotide sequence ID" value="NZ_PXXO01000018.1"/>
</dbReference>
<dbReference type="InterPro" id="IPR014710">
    <property type="entry name" value="RmlC-like_jellyroll"/>
</dbReference>
<accession>A0A2P7MR27</accession>
<evidence type="ECO:0000313" key="2">
    <source>
        <dbReference type="EMBL" id="PSJ03690.1"/>
    </source>
</evidence>
<dbReference type="Pfam" id="PF12973">
    <property type="entry name" value="Cupin_7"/>
    <property type="match status" value="2"/>
</dbReference>
<dbReference type="EMBL" id="PXXO01000018">
    <property type="protein sequence ID" value="PSJ03690.1"/>
    <property type="molecule type" value="Genomic_DNA"/>
</dbReference>
<organism evidence="2 3">
    <name type="scientific">Cyanobium usitatum str. Tous</name>
    <dbReference type="NCBI Taxonomy" id="2116684"/>
    <lineage>
        <taxon>Bacteria</taxon>
        <taxon>Bacillati</taxon>
        <taxon>Cyanobacteriota</taxon>
        <taxon>Cyanophyceae</taxon>
        <taxon>Synechococcales</taxon>
        <taxon>Prochlorococcaceae</taxon>
        <taxon>Cyanobium</taxon>
    </lineage>
</organism>
<protein>
    <submittedName>
        <fullName evidence="2">Cupin</fullName>
    </submittedName>
</protein>
<evidence type="ECO:0000259" key="1">
    <source>
        <dbReference type="Pfam" id="PF12973"/>
    </source>
</evidence>
<comment type="caution">
    <text evidence="2">The sequence shown here is derived from an EMBL/GenBank/DDBJ whole genome shotgun (WGS) entry which is preliminary data.</text>
</comment>
<reference evidence="2 3" key="1">
    <citation type="journal article" date="2018" name="Environ. Microbiol.">
        <title>Ecological and genomic features of two widespread freshwater picocyanobacteria.</title>
        <authorList>
            <person name="Cabello-Yeves P.J."/>
            <person name="Picazo A."/>
            <person name="Camacho A."/>
            <person name="Callieri C."/>
            <person name="Rosselli R."/>
            <person name="Roda-Garcia J.J."/>
            <person name="Coutinho F.H."/>
            <person name="Rodriguez-Valera F."/>
        </authorList>
    </citation>
    <scope>NUCLEOTIDE SEQUENCE [LARGE SCALE GENOMIC DNA]</scope>
    <source>
        <strain evidence="2 3">Tous</strain>
    </source>
</reference>
<dbReference type="AlphaFoldDB" id="A0A2P7MR27"/>
<gene>
    <name evidence="2" type="ORF">C7K55_12305</name>
</gene>
<dbReference type="InterPro" id="IPR025979">
    <property type="entry name" value="ChrR-like_cupin_dom"/>
</dbReference>
<keyword evidence="3" id="KW-1185">Reference proteome</keyword>
<dbReference type="Proteomes" id="UP000243002">
    <property type="component" value="Unassembled WGS sequence"/>
</dbReference>